<proteinExistence type="predicted"/>
<evidence type="ECO:0000256" key="3">
    <source>
        <dbReference type="ARBA" id="ARBA00022553"/>
    </source>
</evidence>
<dbReference type="GeneTree" id="ENSGT00950000182850"/>
<keyword evidence="2" id="KW-0963">Cytoplasm</keyword>
<evidence type="ECO:0000313" key="6">
    <source>
        <dbReference type="Ensembl" id="ENSMICP00000018333.1"/>
    </source>
</evidence>
<reference evidence="6" key="1">
    <citation type="submission" date="2016-12" db="EMBL/GenBank/DDBJ databases">
        <title>Mouse lemur reference genome and diversity panel.</title>
        <authorList>
            <person name="Harris R."/>
            <person name="Larsen P."/>
            <person name="Liu Y."/>
            <person name="Hughes D.S."/>
            <person name="Murali S."/>
            <person name="Raveendran M."/>
            <person name="Korchina V."/>
            <person name="Wang M."/>
            <person name="Jhangiani S."/>
            <person name="Bandaranaike D."/>
            <person name="Bellair M."/>
            <person name="Blankenburg K."/>
            <person name="Chao H."/>
            <person name="Dahdouli M."/>
            <person name="Dinh H."/>
            <person name="Doddapaneni H."/>
            <person name="English A."/>
            <person name="Firestine M."/>
            <person name="Gnanaolivu R."/>
            <person name="Gross S."/>
            <person name="Hernandez B."/>
            <person name="Javaid M."/>
            <person name="Jayaseelan J."/>
            <person name="Jones J."/>
            <person name="Khan Z."/>
            <person name="Kovar C."/>
            <person name="Kurapati P."/>
            <person name="Le B."/>
            <person name="Lee S."/>
            <person name="Li M."/>
            <person name="Mathew T."/>
            <person name="Narasimhan A."/>
            <person name="Ngo D."/>
            <person name="Nguyen L."/>
            <person name="Okwuonu G."/>
            <person name="Ongeri F."/>
            <person name="Osuji N."/>
            <person name="Pu L.-L."/>
            <person name="Puazo M."/>
            <person name="Quiroz J."/>
            <person name="Raj R."/>
            <person name="Rajbhandari K."/>
            <person name="Reid J.G."/>
            <person name="Santibanez J."/>
            <person name="Sexton D."/>
            <person name="Skinner E."/>
            <person name="Vee V."/>
            <person name="Weissenberger G."/>
            <person name="Wu Y."/>
            <person name="Xin Y."/>
            <person name="Han Y."/>
            <person name="Campbell C."/>
            <person name="Brown A."/>
            <person name="Sullivan B."/>
            <person name="Shelton J."/>
            <person name="Brown S."/>
            <person name="Dudchenko O."/>
            <person name="Machol I."/>
            <person name="Durand N."/>
            <person name="Shamim M."/>
            <person name="Lieberman A."/>
            <person name="Muzny D.M."/>
            <person name="Richards S."/>
            <person name="Yoder A."/>
            <person name="Worley K.C."/>
            <person name="Rogers J."/>
            <person name="Gibbs R.A."/>
        </authorList>
    </citation>
    <scope>NUCLEOTIDE SEQUENCE [LARGE SCALE GENOMIC DNA]</scope>
</reference>
<dbReference type="GO" id="GO:0030032">
    <property type="term" value="P:lamellipodium assembly"/>
    <property type="evidence" value="ECO:0007669"/>
    <property type="project" value="TreeGrafter"/>
</dbReference>
<dbReference type="GO" id="GO:0001725">
    <property type="term" value="C:stress fiber"/>
    <property type="evidence" value="ECO:0007669"/>
    <property type="project" value="TreeGrafter"/>
</dbReference>
<dbReference type="Pfam" id="PF16182">
    <property type="entry name" value="AbLIM_anchor"/>
    <property type="match status" value="1"/>
</dbReference>
<comment type="subcellular location">
    <subcellularLocation>
        <location evidence="1">Cytoplasm</location>
    </subcellularLocation>
</comment>
<reference evidence="6" key="3">
    <citation type="submission" date="2025-09" db="UniProtKB">
        <authorList>
            <consortium name="Ensembl"/>
        </authorList>
    </citation>
    <scope>IDENTIFICATION</scope>
</reference>
<dbReference type="Gene3D" id="1.10.950.10">
    <property type="entry name" value="Villin headpiece domain"/>
    <property type="match status" value="1"/>
</dbReference>
<organism evidence="6 7">
    <name type="scientific">Microcebus murinus</name>
    <name type="common">Gray mouse lemur</name>
    <name type="synonym">Lemur murinus</name>
    <dbReference type="NCBI Taxonomy" id="30608"/>
    <lineage>
        <taxon>Eukaryota</taxon>
        <taxon>Metazoa</taxon>
        <taxon>Chordata</taxon>
        <taxon>Craniata</taxon>
        <taxon>Vertebrata</taxon>
        <taxon>Euteleostomi</taxon>
        <taxon>Mammalia</taxon>
        <taxon>Eutheria</taxon>
        <taxon>Euarchontoglires</taxon>
        <taxon>Primates</taxon>
        <taxon>Strepsirrhini</taxon>
        <taxon>Lemuriformes</taxon>
        <taxon>Cheirogaleidae</taxon>
        <taxon>Microcebus</taxon>
    </lineage>
</organism>
<gene>
    <name evidence="6" type="primary">ABLIM3</name>
</gene>
<dbReference type="Proteomes" id="UP000694394">
    <property type="component" value="Chromosome 23"/>
</dbReference>
<dbReference type="InterPro" id="IPR051618">
    <property type="entry name" value="Actin-binding_LIM"/>
</dbReference>
<name>A0A8C5VA21_MICMU</name>
<keyword evidence="7" id="KW-1185">Reference proteome</keyword>
<dbReference type="InterPro" id="IPR032402">
    <property type="entry name" value="AbLIM_anchor"/>
</dbReference>
<dbReference type="PANTHER" id="PTHR24213:SF0">
    <property type="entry name" value="ACTIN-BINDING LIM PROTEIN 3"/>
    <property type="match status" value="1"/>
</dbReference>
<dbReference type="PANTHER" id="PTHR24213">
    <property type="entry name" value="ACTIN-BINDING LIM PROTEIN"/>
    <property type="match status" value="1"/>
</dbReference>
<protein>
    <submittedName>
        <fullName evidence="6">Actin binding LIM protein family member 3</fullName>
    </submittedName>
</protein>
<dbReference type="GO" id="GO:0051015">
    <property type="term" value="F:actin filament binding"/>
    <property type="evidence" value="ECO:0007669"/>
    <property type="project" value="TreeGrafter"/>
</dbReference>
<keyword evidence="3" id="KW-0597">Phosphoprotein</keyword>
<dbReference type="FunFam" id="1.10.950.10:FF:000001">
    <property type="entry name" value="actin-binding LIM protein 1 isoform X2"/>
    <property type="match status" value="1"/>
</dbReference>
<dbReference type="SUPFAM" id="SSF47050">
    <property type="entry name" value="VHP, Villin headpiece domain"/>
    <property type="match status" value="1"/>
</dbReference>
<dbReference type="AlphaFoldDB" id="A0A8C5VA21"/>
<dbReference type="SMART" id="SM00153">
    <property type="entry name" value="VHP"/>
    <property type="match status" value="1"/>
</dbReference>
<dbReference type="GO" id="GO:0060271">
    <property type="term" value="P:cilium assembly"/>
    <property type="evidence" value="ECO:0007669"/>
    <property type="project" value="TreeGrafter"/>
</dbReference>
<dbReference type="InterPro" id="IPR003128">
    <property type="entry name" value="Villin_headpiece"/>
</dbReference>
<dbReference type="EMBL" id="ABDC03027526">
    <property type="status" value="NOT_ANNOTATED_CDS"/>
    <property type="molecule type" value="Genomic_DNA"/>
</dbReference>
<evidence type="ECO:0000256" key="4">
    <source>
        <dbReference type="ARBA" id="ARBA00022737"/>
    </source>
</evidence>
<evidence type="ECO:0000313" key="7">
    <source>
        <dbReference type="Proteomes" id="UP000694394"/>
    </source>
</evidence>
<evidence type="ECO:0000256" key="2">
    <source>
        <dbReference type="ARBA" id="ARBA00022490"/>
    </source>
</evidence>
<dbReference type="PROSITE" id="PS51089">
    <property type="entry name" value="HP"/>
    <property type="match status" value="1"/>
</dbReference>
<dbReference type="GO" id="GO:0005737">
    <property type="term" value="C:cytoplasm"/>
    <property type="evidence" value="ECO:0007669"/>
    <property type="project" value="UniProtKB-SubCell"/>
</dbReference>
<evidence type="ECO:0000259" key="5">
    <source>
        <dbReference type="PROSITE" id="PS51089"/>
    </source>
</evidence>
<keyword evidence="4" id="KW-0677">Repeat</keyword>
<dbReference type="InterPro" id="IPR036886">
    <property type="entry name" value="Villin_headpiece_dom_sf"/>
</dbReference>
<evidence type="ECO:0000256" key="1">
    <source>
        <dbReference type="ARBA" id="ARBA00004496"/>
    </source>
</evidence>
<sequence length="166" mass="19264">MHTHLQSGIGRLILKEEMKARSSSYADPWTPPRSSTSSREALHTAGYEMSLNGSPRSHYLADSDPLISKSASLPAYRRNGLHRTPSADLFHYDSMNAVNWGMRGERWPCRVTTRGRNRLPKDVDRTRLERHLSQEEFYQVFGMTISEFNRLALWKRNELKKQARLF</sequence>
<reference evidence="6" key="2">
    <citation type="submission" date="2025-08" db="UniProtKB">
        <authorList>
            <consortium name="Ensembl"/>
        </authorList>
    </citation>
    <scope>IDENTIFICATION</scope>
</reference>
<dbReference type="Pfam" id="PF02209">
    <property type="entry name" value="VHP"/>
    <property type="match status" value="1"/>
</dbReference>
<dbReference type="GO" id="GO:0007010">
    <property type="term" value="P:cytoskeleton organization"/>
    <property type="evidence" value="ECO:0007669"/>
    <property type="project" value="InterPro"/>
</dbReference>
<accession>A0A8C5VA21</accession>
<feature type="domain" description="HP" evidence="5">
    <location>
        <begin position="84"/>
        <end position="166"/>
    </location>
</feature>
<dbReference type="Ensembl" id="ENSMICT00000046160.2">
    <property type="protein sequence ID" value="ENSMICP00000018333.1"/>
    <property type="gene ID" value="ENSMICG00000002582.3"/>
</dbReference>